<dbReference type="PRINTS" id="PR00420">
    <property type="entry name" value="RNGMNOXGNASE"/>
</dbReference>
<gene>
    <name evidence="7" type="ORF">O7A60_21840</name>
</gene>
<dbReference type="SUPFAM" id="SSF54373">
    <property type="entry name" value="FAD-linked reductases, C-terminal domain"/>
    <property type="match status" value="1"/>
</dbReference>
<keyword evidence="5 7" id="KW-0503">Monooxygenase</keyword>
<dbReference type="Gene3D" id="3.50.50.60">
    <property type="entry name" value="FAD/NAD(P)-binding domain"/>
    <property type="match status" value="1"/>
</dbReference>
<evidence type="ECO:0000259" key="6">
    <source>
        <dbReference type="Pfam" id="PF01494"/>
    </source>
</evidence>
<comment type="caution">
    <text evidence="7">The sequence shown here is derived from an EMBL/GenBank/DDBJ whole genome shotgun (WGS) entry which is preliminary data.</text>
</comment>
<dbReference type="InterPro" id="IPR002938">
    <property type="entry name" value="FAD-bd"/>
</dbReference>
<dbReference type="Pfam" id="PF01494">
    <property type="entry name" value="FAD_binding_3"/>
    <property type="match status" value="2"/>
</dbReference>
<proteinExistence type="predicted"/>
<feature type="domain" description="FAD-binding" evidence="6">
    <location>
        <begin position="305"/>
        <end position="363"/>
    </location>
</feature>
<feature type="domain" description="FAD-binding" evidence="6">
    <location>
        <begin position="8"/>
        <end position="178"/>
    </location>
</feature>
<keyword evidence="8" id="KW-1185">Reference proteome</keyword>
<dbReference type="PANTHER" id="PTHR13789:SF318">
    <property type="entry name" value="GERANYLGERANYL DIPHOSPHATE REDUCTASE"/>
    <property type="match status" value="1"/>
</dbReference>
<dbReference type="EMBL" id="JAPYKS010000017">
    <property type="protein sequence ID" value="MEI9411391.1"/>
    <property type="molecule type" value="Genomic_DNA"/>
</dbReference>
<protein>
    <submittedName>
        <fullName evidence="7">FAD-dependent monooxygenase</fullName>
    </submittedName>
</protein>
<reference evidence="7 8" key="1">
    <citation type="submission" date="2022-12" db="EMBL/GenBank/DDBJ databases">
        <authorList>
            <person name="Muema E."/>
        </authorList>
    </citation>
    <scope>NUCLEOTIDE SEQUENCE [LARGE SCALE GENOMIC DNA]</scope>
    <source>
        <strain evidence="8">1326</strain>
    </source>
</reference>
<dbReference type="Proteomes" id="UP001387293">
    <property type="component" value="Unassembled WGS sequence"/>
</dbReference>
<sequence>MSETRSRQVVIAGAGIAGLTAAIAFAERGYPVRVFEQAKRLEAAGAGIQLSPNATRILRRLGVLDTLLANAVKPEAVVLKDAASLRQLARVPLGGAGEERWGAPYLVAHRADLQDALMARVAQMPGIQLTTGARVGNIAAGTHGITVTAEMDGKPVQAAGFLLVGADGVWSSVRRLAGPGGGAGLANSQFSGELAWRATVSADSEAGRAFAAIGAPDSVTTFLHPGFHLVAYSVSKGDAFNLVAFTKGERIAEGWSGHTDPGILAGAMRGTAAGLARLMDLAGPWLTWPLHTVERKQPWTMPAGIALIGDAAHAMTPFAAQGAAMAIEDAAMLADIIADFPGDLSQSLTMWEKLRRPRIEKVLKRGALNRLAWHARGPVALARNLVLATRPGEKLAADLDWLYGWEQQQIIRR</sequence>
<evidence type="ECO:0000256" key="1">
    <source>
        <dbReference type="ARBA" id="ARBA00001974"/>
    </source>
</evidence>
<evidence type="ECO:0000256" key="2">
    <source>
        <dbReference type="ARBA" id="ARBA00022630"/>
    </source>
</evidence>
<name>A0ABU8L096_9HYPH</name>
<evidence type="ECO:0000256" key="4">
    <source>
        <dbReference type="ARBA" id="ARBA00023002"/>
    </source>
</evidence>
<dbReference type="PANTHER" id="PTHR13789">
    <property type="entry name" value="MONOOXYGENASE"/>
    <property type="match status" value="1"/>
</dbReference>
<keyword evidence="2" id="KW-0285">Flavoprotein</keyword>
<evidence type="ECO:0000313" key="7">
    <source>
        <dbReference type="EMBL" id="MEI9411391.1"/>
    </source>
</evidence>
<keyword evidence="3" id="KW-0274">FAD</keyword>
<dbReference type="GO" id="GO:0004497">
    <property type="term" value="F:monooxygenase activity"/>
    <property type="evidence" value="ECO:0007669"/>
    <property type="project" value="UniProtKB-KW"/>
</dbReference>
<dbReference type="InterPro" id="IPR050493">
    <property type="entry name" value="FAD-dep_Monooxygenase_BioMet"/>
</dbReference>
<comment type="cofactor">
    <cofactor evidence="1">
        <name>FAD</name>
        <dbReference type="ChEBI" id="CHEBI:57692"/>
    </cofactor>
</comment>
<keyword evidence="4" id="KW-0560">Oxidoreductase</keyword>
<accession>A0ABU8L096</accession>
<dbReference type="InterPro" id="IPR036188">
    <property type="entry name" value="FAD/NAD-bd_sf"/>
</dbReference>
<organism evidence="7 8">
    <name type="scientific">Mesorhizobium salmacidum</name>
    <dbReference type="NCBI Taxonomy" id="3015171"/>
    <lineage>
        <taxon>Bacteria</taxon>
        <taxon>Pseudomonadati</taxon>
        <taxon>Pseudomonadota</taxon>
        <taxon>Alphaproteobacteria</taxon>
        <taxon>Hyphomicrobiales</taxon>
        <taxon>Phyllobacteriaceae</taxon>
        <taxon>Mesorhizobium</taxon>
    </lineage>
</organism>
<dbReference type="SUPFAM" id="SSF51905">
    <property type="entry name" value="FAD/NAD(P)-binding domain"/>
    <property type="match status" value="1"/>
</dbReference>
<evidence type="ECO:0000313" key="8">
    <source>
        <dbReference type="Proteomes" id="UP001387293"/>
    </source>
</evidence>
<evidence type="ECO:0000256" key="3">
    <source>
        <dbReference type="ARBA" id="ARBA00022827"/>
    </source>
</evidence>
<evidence type="ECO:0000256" key="5">
    <source>
        <dbReference type="ARBA" id="ARBA00023033"/>
    </source>
</evidence>
<dbReference type="RefSeq" id="WP_337107964.1">
    <property type="nucleotide sequence ID" value="NZ_JAPYKS010000017.1"/>
</dbReference>